<keyword evidence="2" id="KW-1133">Transmembrane helix</keyword>
<evidence type="ECO:0000256" key="1">
    <source>
        <dbReference type="SAM" id="MobiDB-lite"/>
    </source>
</evidence>
<name>A0AAV2R940_MEGNR</name>
<keyword evidence="2" id="KW-0472">Membrane</keyword>
<gene>
    <name evidence="3" type="ORF">MNOR_LOCUS22344</name>
</gene>
<dbReference type="Proteomes" id="UP001497623">
    <property type="component" value="Unassembled WGS sequence"/>
</dbReference>
<protein>
    <submittedName>
        <fullName evidence="3">Uncharacterized protein</fullName>
    </submittedName>
</protein>
<dbReference type="EMBL" id="CAXKWB010018744">
    <property type="protein sequence ID" value="CAL4121173.1"/>
    <property type="molecule type" value="Genomic_DNA"/>
</dbReference>
<feature type="region of interest" description="Disordered" evidence="1">
    <location>
        <begin position="40"/>
        <end position="62"/>
    </location>
</feature>
<dbReference type="AlphaFoldDB" id="A0AAV2R940"/>
<keyword evidence="2" id="KW-0812">Transmembrane</keyword>
<sequence>MAVSAFWPPLTVLSMFVVIVAFLIIKYGDRICRARSVPFNDEASSGVGEHRDDISSIESGYGYGEGESVRELVEHRQSDINEDIMMEMQYEKTEHLDKYEHAV</sequence>
<feature type="transmembrane region" description="Helical" evidence="2">
    <location>
        <begin position="6"/>
        <end position="25"/>
    </location>
</feature>
<organism evidence="3 4">
    <name type="scientific">Meganyctiphanes norvegica</name>
    <name type="common">Northern krill</name>
    <name type="synonym">Thysanopoda norvegica</name>
    <dbReference type="NCBI Taxonomy" id="48144"/>
    <lineage>
        <taxon>Eukaryota</taxon>
        <taxon>Metazoa</taxon>
        <taxon>Ecdysozoa</taxon>
        <taxon>Arthropoda</taxon>
        <taxon>Crustacea</taxon>
        <taxon>Multicrustacea</taxon>
        <taxon>Malacostraca</taxon>
        <taxon>Eumalacostraca</taxon>
        <taxon>Eucarida</taxon>
        <taxon>Euphausiacea</taxon>
        <taxon>Euphausiidae</taxon>
        <taxon>Meganyctiphanes</taxon>
    </lineage>
</organism>
<evidence type="ECO:0000313" key="3">
    <source>
        <dbReference type="EMBL" id="CAL4121173.1"/>
    </source>
</evidence>
<reference evidence="3 4" key="1">
    <citation type="submission" date="2024-05" db="EMBL/GenBank/DDBJ databases">
        <authorList>
            <person name="Wallberg A."/>
        </authorList>
    </citation>
    <scope>NUCLEOTIDE SEQUENCE [LARGE SCALE GENOMIC DNA]</scope>
</reference>
<keyword evidence="4" id="KW-1185">Reference proteome</keyword>
<proteinExistence type="predicted"/>
<comment type="caution">
    <text evidence="3">The sequence shown here is derived from an EMBL/GenBank/DDBJ whole genome shotgun (WGS) entry which is preliminary data.</text>
</comment>
<evidence type="ECO:0000313" key="4">
    <source>
        <dbReference type="Proteomes" id="UP001497623"/>
    </source>
</evidence>
<evidence type="ECO:0000256" key="2">
    <source>
        <dbReference type="SAM" id="Phobius"/>
    </source>
</evidence>
<accession>A0AAV2R940</accession>